<dbReference type="Pfam" id="PF00583">
    <property type="entry name" value="Acetyltransf_1"/>
    <property type="match status" value="1"/>
</dbReference>
<dbReference type="Proteomes" id="UP000198833">
    <property type="component" value="Unassembled WGS sequence"/>
</dbReference>
<dbReference type="GO" id="GO:0016747">
    <property type="term" value="F:acyltransferase activity, transferring groups other than amino-acyl groups"/>
    <property type="evidence" value="ECO:0007669"/>
    <property type="project" value="InterPro"/>
</dbReference>
<dbReference type="PANTHER" id="PTHR43792:SF16">
    <property type="entry name" value="N-ACETYLTRANSFERASE DOMAIN-CONTAINING PROTEIN"/>
    <property type="match status" value="1"/>
</dbReference>
<dbReference type="InterPro" id="IPR016181">
    <property type="entry name" value="Acyl_CoA_acyltransferase"/>
</dbReference>
<dbReference type="InterPro" id="IPR051531">
    <property type="entry name" value="N-acetyltransferase"/>
</dbReference>
<feature type="domain" description="N-acetyltransferase" evidence="1">
    <location>
        <begin position="1"/>
        <end position="148"/>
    </location>
</feature>
<proteinExistence type="predicted"/>
<dbReference type="Gene3D" id="3.40.630.30">
    <property type="match status" value="1"/>
</dbReference>
<dbReference type="SUPFAM" id="SSF55729">
    <property type="entry name" value="Acyl-CoA N-acyltransferases (Nat)"/>
    <property type="match status" value="1"/>
</dbReference>
<evidence type="ECO:0000313" key="2">
    <source>
        <dbReference type="EMBL" id="SEQ25753.1"/>
    </source>
</evidence>
<dbReference type="EMBL" id="FOEN01000007">
    <property type="protein sequence ID" value="SEQ25753.1"/>
    <property type="molecule type" value="Genomic_DNA"/>
</dbReference>
<protein>
    <submittedName>
        <fullName evidence="2">Acetyltransferase (GNAT) domain-containing protein</fullName>
    </submittedName>
</protein>
<evidence type="ECO:0000313" key="3">
    <source>
        <dbReference type="Proteomes" id="UP000198833"/>
    </source>
</evidence>
<dbReference type="AlphaFoldDB" id="A0A1H9EKK6"/>
<evidence type="ECO:0000259" key="1">
    <source>
        <dbReference type="PROSITE" id="PS51186"/>
    </source>
</evidence>
<dbReference type="InterPro" id="IPR000182">
    <property type="entry name" value="GNAT_dom"/>
</dbReference>
<dbReference type="PANTHER" id="PTHR43792">
    <property type="entry name" value="GNAT FAMILY, PUTATIVE (AFU_ORTHOLOGUE AFUA_3G00765)-RELATED-RELATED"/>
    <property type="match status" value="1"/>
</dbReference>
<dbReference type="PROSITE" id="PS51186">
    <property type="entry name" value="GNAT"/>
    <property type="match status" value="1"/>
</dbReference>
<dbReference type="RefSeq" id="WP_092571994.1">
    <property type="nucleotide sequence ID" value="NZ_CALUDV010000053.1"/>
</dbReference>
<dbReference type="OrthoDB" id="95248at2"/>
<accession>A0A1H9EKK6</accession>
<dbReference type="STRING" id="89093.SAMN04488558_10752"/>
<sequence length="148" mass="17478">MTVIEINHELSLLPYYANEAEALVWYQDKETCKMVDNIDQVYDIDRLKAMYHYLDQHGDCFYVKYRGKLVGDCSLQDSGELAIVICKEFQGRGIGSRCIQAMVQRAQDKNMAKVFARIYSFNERSRQMFMKQGFQQVEEELFELRFNK</sequence>
<organism evidence="2 3">
    <name type="scientific">Ignavigranum ruoffiae</name>
    <dbReference type="NCBI Taxonomy" id="89093"/>
    <lineage>
        <taxon>Bacteria</taxon>
        <taxon>Bacillati</taxon>
        <taxon>Bacillota</taxon>
        <taxon>Bacilli</taxon>
        <taxon>Lactobacillales</taxon>
        <taxon>Aerococcaceae</taxon>
        <taxon>Ignavigranum</taxon>
    </lineage>
</organism>
<reference evidence="2 3" key="1">
    <citation type="submission" date="2016-10" db="EMBL/GenBank/DDBJ databases">
        <authorList>
            <person name="de Groot N.N."/>
        </authorList>
    </citation>
    <scope>NUCLEOTIDE SEQUENCE [LARGE SCALE GENOMIC DNA]</scope>
    <source>
        <strain evidence="2 3">DSM 15695</strain>
    </source>
</reference>
<dbReference type="CDD" id="cd04301">
    <property type="entry name" value="NAT_SF"/>
    <property type="match status" value="1"/>
</dbReference>
<gene>
    <name evidence="2" type="ORF">SAMN04488558_10752</name>
</gene>
<name>A0A1H9EKK6_9LACT</name>
<keyword evidence="2" id="KW-0808">Transferase</keyword>
<keyword evidence="3" id="KW-1185">Reference proteome</keyword>